<feature type="region of interest" description="Disordered" evidence="1">
    <location>
        <begin position="1"/>
        <end position="138"/>
    </location>
</feature>
<evidence type="ECO:0000313" key="3">
    <source>
        <dbReference type="Proteomes" id="UP000825729"/>
    </source>
</evidence>
<sequence>MKERKKKNNGRCMKRRKRKWGDGGREKKEKGEIEEGKKKKRGDGGREEKEKERWQKGIKRKRGDGGREEKKEEDGGRKKKKIKYGGRRKRKRRKETEKKNGKKRKEGGREGKEKKKEKGRKENEEERKREDGKRRKREMYNSNNSCSFYNRRQSIAEKWHLKGLLQHFSSDLYNTVTLWQGEKKHYINEVSTVLAVLWELLTSCMPFEGFSTLQAADAGAFKVLTFSTSCIHVLRHVHETLISNFKAEPQVYAAHLLFFQNNYNNTCSFYCRRQSIAEKWHLKRRFQHFPSGKVQIFWHNYGRWFS</sequence>
<keyword evidence="3" id="KW-1185">Reference proteome</keyword>
<dbReference type="Proteomes" id="UP000825729">
    <property type="component" value="Unassembled WGS sequence"/>
</dbReference>
<dbReference type="EMBL" id="JAINDJ010000007">
    <property type="protein sequence ID" value="KAG9442142.1"/>
    <property type="molecule type" value="Genomic_DNA"/>
</dbReference>
<proteinExistence type="predicted"/>
<dbReference type="AlphaFoldDB" id="A0AAV7E2U5"/>
<evidence type="ECO:0000256" key="1">
    <source>
        <dbReference type="SAM" id="MobiDB-lite"/>
    </source>
</evidence>
<feature type="compositionally biased region" description="Basic residues" evidence="1">
    <location>
        <begin position="77"/>
        <end position="93"/>
    </location>
</feature>
<feature type="compositionally biased region" description="Basic and acidic residues" evidence="1">
    <location>
        <begin position="20"/>
        <end position="55"/>
    </location>
</feature>
<feature type="compositionally biased region" description="Basic residues" evidence="1">
    <location>
        <begin position="1"/>
        <end position="19"/>
    </location>
</feature>
<comment type="caution">
    <text evidence="2">The sequence shown here is derived from an EMBL/GenBank/DDBJ whole genome shotgun (WGS) entry which is preliminary data.</text>
</comment>
<gene>
    <name evidence="2" type="ORF">H6P81_017996</name>
</gene>
<name>A0AAV7E2U5_ARIFI</name>
<organism evidence="2 3">
    <name type="scientific">Aristolochia fimbriata</name>
    <name type="common">White veined hardy Dutchman's pipe vine</name>
    <dbReference type="NCBI Taxonomy" id="158543"/>
    <lineage>
        <taxon>Eukaryota</taxon>
        <taxon>Viridiplantae</taxon>
        <taxon>Streptophyta</taxon>
        <taxon>Embryophyta</taxon>
        <taxon>Tracheophyta</taxon>
        <taxon>Spermatophyta</taxon>
        <taxon>Magnoliopsida</taxon>
        <taxon>Magnoliidae</taxon>
        <taxon>Piperales</taxon>
        <taxon>Aristolochiaceae</taxon>
        <taxon>Aristolochia</taxon>
    </lineage>
</organism>
<evidence type="ECO:0000313" key="2">
    <source>
        <dbReference type="EMBL" id="KAG9442142.1"/>
    </source>
</evidence>
<accession>A0AAV7E2U5</accession>
<protein>
    <submittedName>
        <fullName evidence="2">Uncharacterized protein</fullName>
    </submittedName>
</protein>
<feature type="compositionally biased region" description="Basic and acidic residues" evidence="1">
    <location>
        <begin position="63"/>
        <end position="76"/>
    </location>
</feature>
<feature type="compositionally biased region" description="Basic and acidic residues" evidence="1">
    <location>
        <begin position="107"/>
        <end position="133"/>
    </location>
</feature>
<reference evidence="2 3" key="1">
    <citation type="submission" date="2021-07" db="EMBL/GenBank/DDBJ databases">
        <title>The Aristolochia fimbriata genome: insights into angiosperm evolution, floral development and chemical biosynthesis.</title>
        <authorList>
            <person name="Jiao Y."/>
        </authorList>
    </citation>
    <scope>NUCLEOTIDE SEQUENCE [LARGE SCALE GENOMIC DNA]</scope>
    <source>
        <strain evidence="2">IBCAS-2021</strain>
        <tissue evidence="2">Leaf</tissue>
    </source>
</reference>